<feature type="transmembrane region" description="Helical" evidence="1">
    <location>
        <begin position="176"/>
        <end position="199"/>
    </location>
</feature>
<proteinExistence type="predicted"/>
<keyword evidence="1" id="KW-0812">Transmembrane</keyword>
<accession>A0A6J4GSN1</accession>
<evidence type="ECO:0000256" key="1">
    <source>
        <dbReference type="SAM" id="Phobius"/>
    </source>
</evidence>
<feature type="transmembrane region" description="Helical" evidence="1">
    <location>
        <begin position="109"/>
        <end position="130"/>
    </location>
</feature>
<feature type="transmembrane region" description="Helical" evidence="1">
    <location>
        <begin position="54"/>
        <end position="73"/>
    </location>
</feature>
<organism evidence="2 3">
    <name type="scientific">Flavobacterium bizetiae</name>
    <dbReference type="NCBI Taxonomy" id="2704140"/>
    <lineage>
        <taxon>Bacteria</taxon>
        <taxon>Pseudomonadati</taxon>
        <taxon>Bacteroidota</taxon>
        <taxon>Flavobacteriia</taxon>
        <taxon>Flavobacteriales</taxon>
        <taxon>Flavobacteriaceae</taxon>
        <taxon>Flavobacterium</taxon>
    </lineage>
</organism>
<sequence length="412" mass="47069">MKFLTKISVQKSWIIVCFFNFLIASLMGLLMRFYYLFPVKHINYSFLLHAHSHVAMLGWTYLMIYVLIVHFFIPKHKSSKPIYNQLFWLTEFSVVGMMISFSVQGYALFSIVFSTLHILLSYVFCGLVWRDCCKGKRTDKKLLLGAILFMILSTVGVWSLGPIIGMVGKHGILYQIAIQFFLHFQFNGWFLLAVLALFLKQFKNEIDKEQFKVFFILLIVSTIVTVAFPVSWYVKNNLISIVNAVGIVLQLIAFVYFYKMLKAQISWFKASLSATAKMVYSLAICSLFLKIIVQLLLLIPDIASSSHQIRGFVIGFIHLTTLGIITGFLFGILFQNKLLSANSSLVRSGVKCFIVGYIFTEIILFLQGGLFYFNIGLLPFYYESIFAASAFIVLGLILIIISELRIKKIRAD</sequence>
<keyword evidence="1" id="KW-1133">Transmembrane helix</keyword>
<evidence type="ECO:0000313" key="3">
    <source>
        <dbReference type="Proteomes" id="UP000479938"/>
    </source>
</evidence>
<feature type="transmembrane region" description="Helical" evidence="1">
    <location>
        <begin position="142"/>
        <end position="164"/>
    </location>
</feature>
<dbReference type="AlphaFoldDB" id="A0A6J4GSN1"/>
<name>A0A6J4GSN1_9FLAO</name>
<feature type="transmembrane region" description="Helical" evidence="1">
    <location>
        <begin position="238"/>
        <end position="258"/>
    </location>
</feature>
<protein>
    <recommendedName>
        <fullName evidence="4">Cytochrome oxidase subunit I profile domain-containing protein</fullName>
    </recommendedName>
</protein>
<keyword evidence="3" id="KW-1185">Reference proteome</keyword>
<dbReference type="RefSeq" id="WP_173972373.1">
    <property type="nucleotide sequence ID" value="NZ_CADCSU010000139.1"/>
</dbReference>
<feature type="transmembrane region" description="Helical" evidence="1">
    <location>
        <begin position="279"/>
        <end position="299"/>
    </location>
</feature>
<reference evidence="2 3" key="1">
    <citation type="submission" date="2020-02" db="EMBL/GenBank/DDBJ databases">
        <authorList>
            <person name="Criscuolo A."/>
        </authorList>
    </citation>
    <scope>NUCLEOTIDE SEQUENCE [LARGE SCALE GENOMIC DNA]</scope>
    <source>
        <strain evidence="2">CIP105534</strain>
    </source>
</reference>
<feature type="transmembrane region" description="Helical" evidence="1">
    <location>
        <begin position="12"/>
        <end position="34"/>
    </location>
</feature>
<evidence type="ECO:0008006" key="4">
    <source>
        <dbReference type="Google" id="ProtNLM"/>
    </source>
</evidence>
<feature type="transmembrane region" description="Helical" evidence="1">
    <location>
        <begin position="354"/>
        <end position="375"/>
    </location>
</feature>
<feature type="transmembrane region" description="Helical" evidence="1">
    <location>
        <begin position="211"/>
        <end position="232"/>
    </location>
</feature>
<dbReference type="Proteomes" id="UP000479938">
    <property type="component" value="Unassembled WGS sequence"/>
</dbReference>
<evidence type="ECO:0000313" key="2">
    <source>
        <dbReference type="EMBL" id="CAA9201931.1"/>
    </source>
</evidence>
<gene>
    <name evidence="2" type="ORF">FLA105534_03843</name>
</gene>
<feature type="transmembrane region" description="Helical" evidence="1">
    <location>
        <begin position="381"/>
        <end position="401"/>
    </location>
</feature>
<feature type="transmembrane region" description="Helical" evidence="1">
    <location>
        <begin position="85"/>
        <end position="103"/>
    </location>
</feature>
<keyword evidence="1" id="KW-0472">Membrane</keyword>
<feature type="transmembrane region" description="Helical" evidence="1">
    <location>
        <begin position="311"/>
        <end position="334"/>
    </location>
</feature>
<dbReference type="EMBL" id="CADCSU010000139">
    <property type="protein sequence ID" value="CAA9201931.1"/>
    <property type="molecule type" value="Genomic_DNA"/>
</dbReference>